<proteinExistence type="predicted"/>
<name>A0AAN8VBR7_9MAGN</name>
<dbReference type="PANTHER" id="PTHR45036:SF1">
    <property type="entry name" value="METHYLTRANSFERASE LIKE 7A"/>
    <property type="match status" value="1"/>
</dbReference>
<dbReference type="InterPro" id="IPR013216">
    <property type="entry name" value="Methyltransf_11"/>
</dbReference>
<dbReference type="InterPro" id="IPR052356">
    <property type="entry name" value="Thiol_S-MT"/>
</dbReference>
<evidence type="ECO:0000313" key="3">
    <source>
        <dbReference type="Proteomes" id="UP001370490"/>
    </source>
</evidence>
<gene>
    <name evidence="2" type="ORF">RJ641_003048</name>
</gene>
<comment type="caution">
    <text evidence="2">The sequence shown here is derived from an EMBL/GenBank/DDBJ whole genome shotgun (WGS) entry which is preliminary data.</text>
</comment>
<keyword evidence="3" id="KW-1185">Reference proteome</keyword>
<dbReference type="PANTHER" id="PTHR45036">
    <property type="entry name" value="METHYLTRANSFERASE LIKE 7B"/>
    <property type="match status" value="1"/>
</dbReference>
<protein>
    <submittedName>
        <fullName evidence="2">Methyltransferase type 11</fullName>
    </submittedName>
</protein>
<sequence length="117" mass="12633">MPFYCIIWYKIAGYRSQLFINLKGKASKGLEIGIGTSPNLKYHISGNAVFVFGVNPNTKMEKYAWAAALAAGLLKEKFKFVQVVGESLPLDDASADAVVATLVLCSVTDVDMALKGI</sequence>
<dbReference type="Pfam" id="PF08241">
    <property type="entry name" value="Methyltransf_11"/>
    <property type="match status" value="1"/>
</dbReference>
<organism evidence="2 3">
    <name type="scientific">Dillenia turbinata</name>
    <dbReference type="NCBI Taxonomy" id="194707"/>
    <lineage>
        <taxon>Eukaryota</taxon>
        <taxon>Viridiplantae</taxon>
        <taxon>Streptophyta</taxon>
        <taxon>Embryophyta</taxon>
        <taxon>Tracheophyta</taxon>
        <taxon>Spermatophyta</taxon>
        <taxon>Magnoliopsida</taxon>
        <taxon>eudicotyledons</taxon>
        <taxon>Gunneridae</taxon>
        <taxon>Pentapetalae</taxon>
        <taxon>Dilleniales</taxon>
        <taxon>Dilleniaceae</taxon>
        <taxon>Dillenia</taxon>
    </lineage>
</organism>
<dbReference type="Proteomes" id="UP001370490">
    <property type="component" value="Unassembled WGS sequence"/>
</dbReference>
<accession>A0AAN8VBR7</accession>
<dbReference type="GO" id="GO:0032259">
    <property type="term" value="P:methylation"/>
    <property type="evidence" value="ECO:0007669"/>
    <property type="project" value="UniProtKB-KW"/>
</dbReference>
<keyword evidence="2" id="KW-0808">Transferase</keyword>
<dbReference type="Gene3D" id="3.40.50.150">
    <property type="entry name" value="Vaccinia Virus protein VP39"/>
    <property type="match status" value="1"/>
</dbReference>
<feature type="domain" description="Methyltransferase type 11" evidence="1">
    <location>
        <begin position="30"/>
        <end position="116"/>
    </location>
</feature>
<dbReference type="AlphaFoldDB" id="A0AAN8VBR7"/>
<evidence type="ECO:0000259" key="1">
    <source>
        <dbReference type="Pfam" id="PF08241"/>
    </source>
</evidence>
<reference evidence="2 3" key="1">
    <citation type="submission" date="2023-12" db="EMBL/GenBank/DDBJ databases">
        <title>A high-quality genome assembly for Dillenia turbinata (Dilleniales).</title>
        <authorList>
            <person name="Chanderbali A."/>
        </authorList>
    </citation>
    <scope>NUCLEOTIDE SEQUENCE [LARGE SCALE GENOMIC DNA]</scope>
    <source>
        <strain evidence="2">LSX21</strain>
        <tissue evidence="2">Leaf</tissue>
    </source>
</reference>
<dbReference type="InterPro" id="IPR029063">
    <property type="entry name" value="SAM-dependent_MTases_sf"/>
</dbReference>
<dbReference type="SUPFAM" id="SSF53335">
    <property type="entry name" value="S-adenosyl-L-methionine-dependent methyltransferases"/>
    <property type="match status" value="1"/>
</dbReference>
<keyword evidence="2" id="KW-0489">Methyltransferase</keyword>
<dbReference type="EMBL" id="JBAMMX010000011">
    <property type="protein sequence ID" value="KAK6931255.1"/>
    <property type="molecule type" value="Genomic_DNA"/>
</dbReference>
<evidence type="ECO:0000313" key="2">
    <source>
        <dbReference type="EMBL" id="KAK6931255.1"/>
    </source>
</evidence>
<dbReference type="GO" id="GO:0008757">
    <property type="term" value="F:S-adenosylmethionine-dependent methyltransferase activity"/>
    <property type="evidence" value="ECO:0007669"/>
    <property type="project" value="InterPro"/>
</dbReference>